<feature type="domain" description="Yeast cell wall synthesis Kre9/Knh1-like N-terminal" evidence="3">
    <location>
        <begin position="2"/>
        <end position="82"/>
    </location>
</feature>
<feature type="compositionally biased region" description="Polar residues" evidence="2">
    <location>
        <begin position="84"/>
        <end position="96"/>
    </location>
</feature>
<name>A0A9P6NK82_9BASI</name>
<protein>
    <recommendedName>
        <fullName evidence="3">Yeast cell wall synthesis Kre9/Knh1-like N-terminal domain-containing protein</fullName>
    </recommendedName>
</protein>
<sequence>MIRWTSVITDPAEITIAIVNNYAGTYPTALSRIIKVGLPKEQGQYVIGSRAFDGLKEGEGYQINLLTKEAGSILAQSSRFTLSSWDLTDTDNPSNSGEEKGNQNKNGKSHQKHPSNPDNDKGETVRIHYNKTTADQILGRTPRYDGERTRCSIRKKLGHGVVRIVRRAY</sequence>
<dbReference type="InterPro" id="IPR018466">
    <property type="entry name" value="Kre9/Knh1-like_N"/>
</dbReference>
<evidence type="ECO:0000313" key="5">
    <source>
        <dbReference type="Proteomes" id="UP000886653"/>
    </source>
</evidence>
<dbReference type="Proteomes" id="UP000886653">
    <property type="component" value="Unassembled WGS sequence"/>
</dbReference>
<keyword evidence="1" id="KW-0732">Signal</keyword>
<comment type="caution">
    <text evidence="4">The sequence shown here is derived from an EMBL/GenBank/DDBJ whole genome shotgun (WGS) entry which is preliminary data.</text>
</comment>
<accession>A0A9P6NK82</accession>
<dbReference type="OrthoDB" id="5316007at2759"/>
<evidence type="ECO:0000256" key="1">
    <source>
        <dbReference type="ARBA" id="ARBA00022729"/>
    </source>
</evidence>
<reference evidence="4" key="1">
    <citation type="submission" date="2013-11" db="EMBL/GenBank/DDBJ databases">
        <title>Genome sequence of the fusiform rust pathogen reveals effectors for host alternation and coevolution with pine.</title>
        <authorList>
            <consortium name="DOE Joint Genome Institute"/>
            <person name="Smith K."/>
            <person name="Pendleton A."/>
            <person name="Kubisiak T."/>
            <person name="Anderson C."/>
            <person name="Salamov A."/>
            <person name="Aerts A."/>
            <person name="Riley R."/>
            <person name="Clum A."/>
            <person name="Lindquist E."/>
            <person name="Ence D."/>
            <person name="Campbell M."/>
            <person name="Kronenberg Z."/>
            <person name="Feau N."/>
            <person name="Dhillon B."/>
            <person name="Hamelin R."/>
            <person name="Burleigh J."/>
            <person name="Smith J."/>
            <person name="Yandell M."/>
            <person name="Nelson C."/>
            <person name="Grigoriev I."/>
            <person name="Davis J."/>
        </authorList>
    </citation>
    <scope>NUCLEOTIDE SEQUENCE</scope>
    <source>
        <strain evidence="4">G11</strain>
    </source>
</reference>
<evidence type="ECO:0000256" key="2">
    <source>
        <dbReference type="SAM" id="MobiDB-lite"/>
    </source>
</evidence>
<proteinExistence type="predicted"/>
<dbReference type="AlphaFoldDB" id="A0A9P6NK82"/>
<dbReference type="Pfam" id="PF10342">
    <property type="entry name" value="Kre9_KNH"/>
    <property type="match status" value="1"/>
</dbReference>
<keyword evidence="5" id="KW-1185">Reference proteome</keyword>
<organism evidence="4 5">
    <name type="scientific">Cronartium quercuum f. sp. fusiforme G11</name>
    <dbReference type="NCBI Taxonomy" id="708437"/>
    <lineage>
        <taxon>Eukaryota</taxon>
        <taxon>Fungi</taxon>
        <taxon>Dikarya</taxon>
        <taxon>Basidiomycota</taxon>
        <taxon>Pucciniomycotina</taxon>
        <taxon>Pucciniomycetes</taxon>
        <taxon>Pucciniales</taxon>
        <taxon>Coleosporiaceae</taxon>
        <taxon>Cronartium</taxon>
    </lineage>
</organism>
<evidence type="ECO:0000259" key="3">
    <source>
        <dbReference type="Pfam" id="PF10342"/>
    </source>
</evidence>
<dbReference type="EMBL" id="MU167274">
    <property type="protein sequence ID" value="KAG0145563.1"/>
    <property type="molecule type" value="Genomic_DNA"/>
</dbReference>
<gene>
    <name evidence="4" type="ORF">CROQUDRAFT_658481</name>
</gene>
<feature type="region of interest" description="Disordered" evidence="2">
    <location>
        <begin position="84"/>
        <end position="123"/>
    </location>
</feature>
<evidence type="ECO:0000313" key="4">
    <source>
        <dbReference type="EMBL" id="KAG0145563.1"/>
    </source>
</evidence>